<dbReference type="eggNOG" id="COG2227">
    <property type="taxonomic scope" value="Bacteria"/>
</dbReference>
<dbReference type="EMBL" id="ACXX02000012">
    <property type="protein sequence ID" value="EGD46596.1"/>
    <property type="molecule type" value="Genomic_DNA"/>
</dbReference>
<name>F1TFX7_9FIRM</name>
<dbReference type="Proteomes" id="UP000003860">
    <property type="component" value="Unassembled WGS sequence"/>
</dbReference>
<sequence>MTDTMAIYLLYGDENMFNELEKYTAKPQLYAPSTNKFWDDEHISKGMLEAHLNPSWDAATRKSEFLDESVKWISKIAPPPQYKFLLDLGCGPGLYAERFNSAGFSVTGVDFSKRSIAYAMEQALLNKSSIEYHYKNYLTIDYVEKYDVIILIYCDYAALSNTDRLTLLKKVYLALKPNGKFIFDVFTPQMRKHESRSWYYCEEGGFLCDKPHICLESVYQYNDEDSTELRQSIVITEETVNCYNIWDHFFTKEALLSEVQTTGFSTFEFYGDIAGKEFSDTGETICGVFTK</sequence>
<feature type="domain" description="Methyltransferase" evidence="2">
    <location>
        <begin position="86"/>
        <end position="179"/>
    </location>
</feature>
<keyword evidence="3" id="KW-0489">Methyltransferase</keyword>
<dbReference type="CDD" id="cd02440">
    <property type="entry name" value="AdoMet_MTases"/>
    <property type="match status" value="1"/>
</dbReference>
<organism evidence="3 4">
    <name type="scientific">Ruminiclostridium papyrosolvens DSM 2782</name>
    <dbReference type="NCBI Taxonomy" id="588581"/>
    <lineage>
        <taxon>Bacteria</taxon>
        <taxon>Bacillati</taxon>
        <taxon>Bacillota</taxon>
        <taxon>Clostridia</taxon>
        <taxon>Eubacteriales</taxon>
        <taxon>Oscillospiraceae</taxon>
        <taxon>Ruminiclostridium</taxon>
    </lineage>
</organism>
<dbReference type="GO" id="GO:0008168">
    <property type="term" value="F:methyltransferase activity"/>
    <property type="evidence" value="ECO:0007669"/>
    <property type="project" value="UniProtKB-KW"/>
</dbReference>
<dbReference type="InterPro" id="IPR041698">
    <property type="entry name" value="Methyltransf_25"/>
</dbReference>
<gene>
    <name evidence="3" type="ORF">Cpap_0977</name>
</gene>
<keyword evidence="4" id="KW-1185">Reference proteome</keyword>
<evidence type="ECO:0000256" key="1">
    <source>
        <dbReference type="ARBA" id="ARBA00022679"/>
    </source>
</evidence>
<proteinExistence type="predicted"/>
<reference evidence="3" key="2">
    <citation type="submission" date="2011-01" db="EMBL/GenBank/DDBJ databases">
        <title>The Non-contiguous Finished genome of Clostridium papyrosolvens.</title>
        <authorList>
            <person name="Lucas S."/>
            <person name="Copeland A."/>
            <person name="Lapidus A."/>
            <person name="Cheng J.-F."/>
            <person name="Goodwin L."/>
            <person name="Pitluck S."/>
            <person name="Misra M."/>
            <person name="Chertkov O."/>
            <person name="Detter J.C."/>
            <person name="Han C."/>
            <person name="Tapia R."/>
            <person name="Land M."/>
            <person name="Hauser L."/>
            <person name="Kyrpides N."/>
            <person name="Ivanova N."/>
            <person name="Pagani I."/>
            <person name="Mouttaki H."/>
            <person name="He Z."/>
            <person name="Zhou J."/>
            <person name="Hemme C.L."/>
            <person name="Woyke T."/>
        </authorList>
    </citation>
    <scope>NUCLEOTIDE SEQUENCE [LARGE SCALE GENOMIC DNA]</scope>
    <source>
        <strain evidence="3">DSM 2782</strain>
    </source>
</reference>
<dbReference type="Gene3D" id="3.40.50.150">
    <property type="entry name" value="Vaccinia Virus protein VP39"/>
    <property type="match status" value="1"/>
</dbReference>
<dbReference type="STRING" id="588581.Cpap_0977"/>
<protein>
    <submittedName>
        <fullName evidence="3">Methyltransferase type 12</fullName>
    </submittedName>
</protein>
<evidence type="ECO:0000313" key="4">
    <source>
        <dbReference type="Proteomes" id="UP000003860"/>
    </source>
</evidence>
<evidence type="ECO:0000313" key="3">
    <source>
        <dbReference type="EMBL" id="EGD46596.1"/>
    </source>
</evidence>
<dbReference type="PANTHER" id="PTHR43861">
    <property type="entry name" value="TRANS-ACONITATE 2-METHYLTRANSFERASE-RELATED"/>
    <property type="match status" value="1"/>
</dbReference>
<dbReference type="InterPro" id="IPR029063">
    <property type="entry name" value="SAM-dependent_MTases_sf"/>
</dbReference>
<dbReference type="AlphaFoldDB" id="F1TFX7"/>
<comment type="caution">
    <text evidence="3">The sequence shown here is derived from an EMBL/GenBank/DDBJ whole genome shotgun (WGS) entry which is preliminary data.</text>
</comment>
<dbReference type="Gene3D" id="2.20.25.110">
    <property type="entry name" value="S-adenosyl-L-methionine-dependent methyltransferases"/>
    <property type="match status" value="1"/>
</dbReference>
<dbReference type="Pfam" id="PF13649">
    <property type="entry name" value="Methyltransf_25"/>
    <property type="match status" value="1"/>
</dbReference>
<dbReference type="GO" id="GO:0032259">
    <property type="term" value="P:methylation"/>
    <property type="evidence" value="ECO:0007669"/>
    <property type="project" value="UniProtKB-KW"/>
</dbReference>
<reference evidence="3" key="1">
    <citation type="submission" date="2009-07" db="EMBL/GenBank/DDBJ databases">
        <authorList>
            <consortium name="US DOE Joint Genome Institute (JGI-PGF)"/>
            <person name="Lucas S."/>
            <person name="Copeland A."/>
            <person name="Lapidus A."/>
            <person name="Glavina del Rio T."/>
            <person name="Tice H."/>
            <person name="Bruce D."/>
            <person name="Goodwin L."/>
            <person name="Pitluck S."/>
            <person name="Larimer F."/>
            <person name="Land M.L."/>
            <person name="Mouttaki H."/>
            <person name="He Z."/>
            <person name="Zhou J."/>
            <person name="Hemme C.L."/>
        </authorList>
    </citation>
    <scope>NUCLEOTIDE SEQUENCE [LARGE SCALE GENOMIC DNA]</scope>
    <source>
        <strain evidence="3">DSM 2782</strain>
    </source>
</reference>
<keyword evidence="1" id="KW-0808">Transferase</keyword>
<accession>F1TFX7</accession>
<evidence type="ECO:0000259" key="2">
    <source>
        <dbReference type="Pfam" id="PF13649"/>
    </source>
</evidence>
<dbReference type="SUPFAM" id="SSF53335">
    <property type="entry name" value="S-adenosyl-L-methionine-dependent methyltransferases"/>
    <property type="match status" value="1"/>
</dbReference>